<keyword evidence="4" id="KW-0808">Transferase</keyword>
<dbReference type="InterPro" id="IPR011009">
    <property type="entry name" value="Kinase-like_dom_sf"/>
</dbReference>
<dbReference type="RefSeq" id="WP_046519092.1">
    <property type="nucleotide sequence ID" value="NZ_LAVS01000007.1"/>
</dbReference>
<evidence type="ECO:0000256" key="2">
    <source>
        <dbReference type="ARBA" id="ARBA00022840"/>
    </source>
</evidence>
<proteinExistence type="predicted"/>
<dbReference type="SUPFAM" id="SSF56112">
    <property type="entry name" value="Protein kinase-like (PK-like)"/>
    <property type="match status" value="1"/>
</dbReference>
<accession>A0A3P3QJJ1</accession>
<keyword evidence="2" id="KW-0067">ATP-binding</keyword>
<evidence type="ECO:0000313" key="4">
    <source>
        <dbReference type="EMBL" id="RRJ21248.1"/>
    </source>
</evidence>
<sequence>MQFIQSFLAACFPGETIQLDPITGDASFRRYFRFFRGNQSYILMDAPTPTEDCGRFVATQQAFATAGLQVPQIIAQDIQHGLLLLSDLGDTLLLSRLTENTVTAFYRQALAQLKQVRTISATSAGALPVFDREFLLREMQIFIDWFVLQHLQLSLNEQEHSMLQHYFLLLADSALQQPQAGMHRDYHCRNLMLQPDGRLAVIDFQDVVTGPVSYDAVSLLKDCYIKWPAELVHSLCQEFYQELHEQAEIPADVSPQQFQQWFDWMGLQRHIKVCGIFCRLYHRDGKSGYLADLPRVFDYVLEVTSLYPELEVLDQWLKTKVKPVLEAKG</sequence>
<gene>
    <name evidence="4" type="ORF">EIK76_10225</name>
</gene>
<name>A0A3P3QJJ1_9GAMM</name>
<dbReference type="AlphaFoldDB" id="A0A3P3QJJ1"/>
<evidence type="ECO:0000259" key="3">
    <source>
        <dbReference type="Pfam" id="PF01636"/>
    </source>
</evidence>
<dbReference type="Gene3D" id="3.30.200.20">
    <property type="entry name" value="Phosphorylase Kinase, domain 1"/>
    <property type="match status" value="1"/>
</dbReference>
<keyword evidence="5" id="KW-1185">Reference proteome</keyword>
<dbReference type="EMBL" id="RRCF01000002">
    <property type="protein sequence ID" value="RRJ21248.1"/>
    <property type="molecule type" value="Genomic_DNA"/>
</dbReference>
<keyword evidence="1" id="KW-0547">Nucleotide-binding</keyword>
<dbReference type="Pfam" id="PF01636">
    <property type="entry name" value="APH"/>
    <property type="match status" value="1"/>
</dbReference>
<dbReference type="InterPro" id="IPR002575">
    <property type="entry name" value="Aminoglycoside_PTrfase"/>
</dbReference>
<evidence type="ECO:0000256" key="1">
    <source>
        <dbReference type="ARBA" id="ARBA00022741"/>
    </source>
</evidence>
<organism evidence="4 5">
    <name type="scientific">Rheinheimera mesophila</name>
    <dbReference type="NCBI Taxonomy" id="1547515"/>
    <lineage>
        <taxon>Bacteria</taxon>
        <taxon>Pseudomonadati</taxon>
        <taxon>Pseudomonadota</taxon>
        <taxon>Gammaproteobacteria</taxon>
        <taxon>Chromatiales</taxon>
        <taxon>Chromatiaceae</taxon>
        <taxon>Rheinheimera</taxon>
    </lineage>
</organism>
<dbReference type="GO" id="GO:0016740">
    <property type="term" value="F:transferase activity"/>
    <property type="evidence" value="ECO:0007669"/>
    <property type="project" value="UniProtKB-KW"/>
</dbReference>
<reference evidence="4 5" key="1">
    <citation type="submission" date="2018-11" db="EMBL/GenBank/DDBJ databases">
        <title>Draft genome analysis of Rheinheimera mesophila isolated from an industrial waste site.</title>
        <authorList>
            <person name="Yu Q."/>
            <person name="Qi Y."/>
            <person name="Zhang H."/>
            <person name="Lu Y."/>
            <person name="Pu J."/>
        </authorList>
    </citation>
    <scope>NUCLEOTIDE SEQUENCE [LARGE SCALE GENOMIC DNA]</scope>
    <source>
        <strain evidence="4 5">IITR13</strain>
    </source>
</reference>
<dbReference type="Gene3D" id="3.90.1200.10">
    <property type="match status" value="1"/>
</dbReference>
<protein>
    <submittedName>
        <fullName evidence="4">Aminoglycoside phosphotransferase</fullName>
    </submittedName>
</protein>
<feature type="domain" description="Aminoglycoside phosphotransferase" evidence="3">
    <location>
        <begin position="21"/>
        <end position="239"/>
    </location>
</feature>
<dbReference type="PANTHER" id="PTHR33540">
    <property type="entry name" value="TRNA THREONYLCARBAMOYLADENOSINE BIOSYNTHESIS PROTEIN TSAE"/>
    <property type="match status" value="1"/>
</dbReference>
<evidence type="ECO:0000313" key="5">
    <source>
        <dbReference type="Proteomes" id="UP000276260"/>
    </source>
</evidence>
<dbReference type="GO" id="GO:0005524">
    <property type="term" value="F:ATP binding"/>
    <property type="evidence" value="ECO:0007669"/>
    <property type="project" value="UniProtKB-KW"/>
</dbReference>
<dbReference type="PANTHER" id="PTHR33540:SF1">
    <property type="entry name" value="N-ACETYLMURAMATE_N-ACETYLGLUCOSAMINE KINASE"/>
    <property type="match status" value="1"/>
</dbReference>
<dbReference type="OrthoDB" id="9809275at2"/>
<comment type="caution">
    <text evidence="4">The sequence shown here is derived from an EMBL/GenBank/DDBJ whole genome shotgun (WGS) entry which is preliminary data.</text>
</comment>
<dbReference type="Proteomes" id="UP000276260">
    <property type="component" value="Unassembled WGS sequence"/>
</dbReference>